<dbReference type="Pfam" id="PF00069">
    <property type="entry name" value="Pkinase"/>
    <property type="match status" value="1"/>
</dbReference>
<dbReference type="GO" id="GO:0004674">
    <property type="term" value="F:protein serine/threonine kinase activity"/>
    <property type="evidence" value="ECO:0007669"/>
    <property type="project" value="UniProtKB-EC"/>
</dbReference>
<dbReference type="PROSITE" id="PS00108">
    <property type="entry name" value="PROTEIN_KINASE_ST"/>
    <property type="match status" value="1"/>
</dbReference>
<comment type="similarity">
    <text evidence="1">Belongs to the protein kinase superfamily. CK1 Ser/Thr protein kinase family. Casein kinase I subfamily.</text>
</comment>
<dbReference type="InterPro" id="IPR008271">
    <property type="entry name" value="Ser/Thr_kinase_AS"/>
</dbReference>
<dbReference type="EC" id="2.7.11.1" evidence="2"/>
<evidence type="ECO:0000256" key="1">
    <source>
        <dbReference type="ARBA" id="ARBA00005926"/>
    </source>
</evidence>
<evidence type="ECO:0000313" key="5">
    <source>
        <dbReference type="Proteomes" id="UP001177003"/>
    </source>
</evidence>
<dbReference type="InterPro" id="IPR000719">
    <property type="entry name" value="Prot_kinase_dom"/>
</dbReference>
<proteinExistence type="inferred from homology"/>
<dbReference type="PANTHER" id="PTHR11909">
    <property type="entry name" value="CASEIN KINASE-RELATED"/>
    <property type="match status" value="1"/>
</dbReference>
<dbReference type="SUPFAM" id="SSF56112">
    <property type="entry name" value="Protein kinase-like (PK-like)"/>
    <property type="match status" value="1"/>
</dbReference>
<dbReference type="EMBL" id="OX465083">
    <property type="protein sequence ID" value="CAI9293665.1"/>
    <property type="molecule type" value="Genomic_DNA"/>
</dbReference>
<name>A0AA36EHI9_LACSI</name>
<dbReference type="AlphaFoldDB" id="A0AA36EHI9"/>
<sequence>MLLCASSDVRLPSPCYGGNTPMGCSDSPWDNFAPSLVLIREIMRINRVEFIHCKSFLHRDIKPDNFLMSLGRCANQVYAIDFGLAKKYRDSSTHRHIPYRENKNLTGTARYASMNPSLMEHKRSGLIWISSSPASPSNEGSVTLKNISLSRASLALLKEGFLLELLFLKTIKDGNQA</sequence>
<dbReference type="Gene3D" id="1.10.510.10">
    <property type="entry name" value="Transferase(Phosphotransferase) domain 1"/>
    <property type="match status" value="1"/>
</dbReference>
<dbReference type="InterPro" id="IPR050235">
    <property type="entry name" value="CK1_Ser-Thr_kinase"/>
</dbReference>
<dbReference type="Proteomes" id="UP001177003">
    <property type="component" value="Chromosome 7"/>
</dbReference>
<feature type="domain" description="Protein kinase" evidence="3">
    <location>
        <begin position="1"/>
        <end position="177"/>
    </location>
</feature>
<evidence type="ECO:0000313" key="4">
    <source>
        <dbReference type="EMBL" id="CAI9293665.1"/>
    </source>
</evidence>
<gene>
    <name evidence="4" type="ORF">LSALG_LOCUS32685</name>
</gene>
<dbReference type="InterPro" id="IPR011009">
    <property type="entry name" value="Kinase-like_dom_sf"/>
</dbReference>
<evidence type="ECO:0000259" key="3">
    <source>
        <dbReference type="PROSITE" id="PS50011"/>
    </source>
</evidence>
<reference evidence="4" key="1">
    <citation type="submission" date="2023-04" db="EMBL/GenBank/DDBJ databases">
        <authorList>
            <person name="Vijverberg K."/>
            <person name="Xiong W."/>
            <person name="Schranz E."/>
        </authorList>
    </citation>
    <scope>NUCLEOTIDE SEQUENCE</scope>
</reference>
<dbReference type="PROSITE" id="PS50011">
    <property type="entry name" value="PROTEIN_KINASE_DOM"/>
    <property type="match status" value="1"/>
</dbReference>
<accession>A0AA36EHI9</accession>
<evidence type="ECO:0000256" key="2">
    <source>
        <dbReference type="ARBA" id="ARBA00012513"/>
    </source>
</evidence>
<keyword evidence="5" id="KW-1185">Reference proteome</keyword>
<dbReference type="GO" id="GO:0005524">
    <property type="term" value="F:ATP binding"/>
    <property type="evidence" value="ECO:0007669"/>
    <property type="project" value="InterPro"/>
</dbReference>
<organism evidence="4 5">
    <name type="scientific">Lactuca saligna</name>
    <name type="common">Willowleaf lettuce</name>
    <dbReference type="NCBI Taxonomy" id="75948"/>
    <lineage>
        <taxon>Eukaryota</taxon>
        <taxon>Viridiplantae</taxon>
        <taxon>Streptophyta</taxon>
        <taxon>Embryophyta</taxon>
        <taxon>Tracheophyta</taxon>
        <taxon>Spermatophyta</taxon>
        <taxon>Magnoliopsida</taxon>
        <taxon>eudicotyledons</taxon>
        <taxon>Gunneridae</taxon>
        <taxon>Pentapetalae</taxon>
        <taxon>asterids</taxon>
        <taxon>campanulids</taxon>
        <taxon>Asterales</taxon>
        <taxon>Asteraceae</taxon>
        <taxon>Cichorioideae</taxon>
        <taxon>Cichorieae</taxon>
        <taxon>Lactucinae</taxon>
        <taxon>Lactuca</taxon>
    </lineage>
</organism>
<protein>
    <recommendedName>
        <fullName evidence="2">non-specific serine/threonine protein kinase</fullName>
        <ecNumber evidence="2">2.7.11.1</ecNumber>
    </recommendedName>
</protein>